<name>A0ABM7W5H4_9BACT</name>
<evidence type="ECO:0000313" key="2">
    <source>
        <dbReference type="EMBL" id="BDD86168.1"/>
    </source>
</evidence>
<dbReference type="Pfam" id="PF00814">
    <property type="entry name" value="TsaD"/>
    <property type="match status" value="1"/>
</dbReference>
<dbReference type="InterPro" id="IPR022496">
    <property type="entry name" value="T6A_TsaB"/>
</dbReference>
<dbReference type="NCBIfam" id="TIGR03725">
    <property type="entry name" value="T6A_YeaZ"/>
    <property type="match status" value="1"/>
</dbReference>
<keyword evidence="3" id="KW-1185">Reference proteome</keyword>
<sequence length="243" mass="25507">MTAVAAPLILSFDTATRYCSVALTRGGIGDGEVIAAVSLALEVTHSRRLLGLVEWLLDQAGVALKDVEAIAFGLGPGSFTGLRIGMATAKGLCHGAGKPLLGVSSLDAIGCGIDSNELICAVLDARKKEVYSCFYRRRADGLIAPCSEPRVSSPSRLADTINEPVVLAGEGVGAYLSVWREHLGAGMRIASARYHYPAAEMIGLLTAQQYRAGSFLDLDLAGPLYVRASDAELSLVSPIMKEA</sequence>
<dbReference type="PANTHER" id="PTHR11735">
    <property type="entry name" value="TRNA N6-ADENOSINE THREONYLCARBAMOYLTRANSFERASE"/>
    <property type="match status" value="1"/>
</dbReference>
<evidence type="ECO:0000313" key="3">
    <source>
        <dbReference type="Proteomes" id="UP000830055"/>
    </source>
</evidence>
<gene>
    <name evidence="2" type="primary">yeaZ</name>
    <name evidence="2" type="ORF">DPPLL_05330</name>
</gene>
<reference evidence="2 3" key="1">
    <citation type="submission" date="2022-01" db="EMBL/GenBank/DDBJ databases">
        <title>Desulfofustis limnae sp. nov., a novel mesophilic sulfate-reducing bacterium isolated from marsh soil.</title>
        <authorList>
            <person name="Watanabe M."/>
            <person name="Takahashi A."/>
            <person name="Kojima H."/>
            <person name="Fukui M."/>
        </authorList>
    </citation>
    <scope>NUCLEOTIDE SEQUENCE [LARGE SCALE GENOMIC DNA]</scope>
    <source>
        <strain evidence="2 3">PPLL</strain>
    </source>
</reference>
<proteinExistence type="predicted"/>
<protein>
    <submittedName>
        <fullName evidence="2">tRNA (Adenosine(37)-N6)-threonylcarbamoyltransferase complex dimerization subunit type 1 TsaB</fullName>
    </submittedName>
</protein>
<dbReference type="RefSeq" id="WP_284153263.1">
    <property type="nucleotide sequence ID" value="NZ_AP025516.1"/>
</dbReference>
<feature type="domain" description="Gcp-like" evidence="1">
    <location>
        <begin position="44"/>
        <end position="141"/>
    </location>
</feature>
<dbReference type="InterPro" id="IPR000905">
    <property type="entry name" value="Gcp-like_dom"/>
</dbReference>
<dbReference type="EMBL" id="AP025516">
    <property type="protein sequence ID" value="BDD86168.1"/>
    <property type="molecule type" value="Genomic_DNA"/>
</dbReference>
<dbReference type="PANTHER" id="PTHR11735:SF11">
    <property type="entry name" value="TRNA THREONYLCARBAMOYLADENOSINE BIOSYNTHESIS PROTEIN TSAB"/>
    <property type="match status" value="1"/>
</dbReference>
<dbReference type="Gene3D" id="3.30.420.40">
    <property type="match status" value="2"/>
</dbReference>
<dbReference type="CDD" id="cd24032">
    <property type="entry name" value="ASKHA_NBD_TsaB"/>
    <property type="match status" value="1"/>
</dbReference>
<dbReference type="Proteomes" id="UP000830055">
    <property type="component" value="Chromosome"/>
</dbReference>
<dbReference type="SUPFAM" id="SSF53067">
    <property type="entry name" value="Actin-like ATPase domain"/>
    <property type="match status" value="2"/>
</dbReference>
<accession>A0ABM7W5H4</accession>
<evidence type="ECO:0000259" key="1">
    <source>
        <dbReference type="Pfam" id="PF00814"/>
    </source>
</evidence>
<organism evidence="2 3">
    <name type="scientific">Desulfofustis limnaeus</name>
    <dbReference type="NCBI Taxonomy" id="2740163"/>
    <lineage>
        <taxon>Bacteria</taxon>
        <taxon>Pseudomonadati</taxon>
        <taxon>Thermodesulfobacteriota</taxon>
        <taxon>Desulfobulbia</taxon>
        <taxon>Desulfobulbales</taxon>
        <taxon>Desulfocapsaceae</taxon>
        <taxon>Desulfofustis</taxon>
    </lineage>
</organism>
<dbReference type="InterPro" id="IPR043129">
    <property type="entry name" value="ATPase_NBD"/>
</dbReference>